<accession>C5PAA1</accession>
<organism evidence="4 5">
    <name type="scientific">Coccidioides posadasii (strain C735)</name>
    <name type="common">Valley fever fungus</name>
    <dbReference type="NCBI Taxonomy" id="222929"/>
    <lineage>
        <taxon>Eukaryota</taxon>
        <taxon>Fungi</taxon>
        <taxon>Dikarya</taxon>
        <taxon>Ascomycota</taxon>
        <taxon>Pezizomycotina</taxon>
        <taxon>Eurotiomycetes</taxon>
        <taxon>Eurotiomycetidae</taxon>
        <taxon>Onygenales</taxon>
        <taxon>Onygenaceae</taxon>
        <taxon>Coccidioides</taxon>
    </lineage>
</organism>
<evidence type="ECO:0000256" key="2">
    <source>
        <dbReference type="SAM" id="MobiDB-lite"/>
    </source>
</evidence>
<comment type="caution">
    <text evidence="4">The sequence shown here is derived from an EMBL/GenBank/DDBJ whole genome shotgun (WGS) entry which is preliminary data.</text>
</comment>
<feature type="compositionally biased region" description="Acidic residues" evidence="2">
    <location>
        <begin position="353"/>
        <end position="379"/>
    </location>
</feature>
<evidence type="ECO:0000313" key="4">
    <source>
        <dbReference type="EMBL" id="EER26663.1"/>
    </source>
</evidence>
<feature type="compositionally biased region" description="Low complexity" evidence="2">
    <location>
        <begin position="380"/>
        <end position="426"/>
    </location>
</feature>
<keyword evidence="3" id="KW-0732">Signal</keyword>
<dbReference type="Pfam" id="PF03856">
    <property type="entry name" value="SUN"/>
    <property type="match status" value="1"/>
</dbReference>
<dbReference type="EMBL" id="ACFW01000030">
    <property type="protein sequence ID" value="EER26663.1"/>
    <property type="molecule type" value="Genomic_DNA"/>
</dbReference>
<feature type="signal peptide" evidence="3">
    <location>
        <begin position="1"/>
        <end position="23"/>
    </location>
</feature>
<dbReference type="VEuPathDB" id="FungiDB:CPC735_008360"/>
<dbReference type="InterPro" id="IPR053088">
    <property type="entry name" value="Beta-glucosidase/SUN-like"/>
</dbReference>
<dbReference type="PANTHER" id="PTHR31654">
    <property type="entry name" value="SECRETED BETA-GLUCOSIDASE ADG3-RELATED"/>
    <property type="match status" value="1"/>
</dbReference>
<dbReference type="Proteomes" id="UP000009084">
    <property type="component" value="Unassembled WGS sequence"/>
</dbReference>
<name>C5PAA1_COCP7</name>
<proteinExistence type="inferred from homology"/>
<dbReference type="OrthoDB" id="5554151at2759"/>
<dbReference type="PANTHER" id="PTHR31654:SF0">
    <property type="entry name" value="SECRETED BETA-GLUCOSIDASE ADG3-RELATED"/>
    <property type="match status" value="1"/>
</dbReference>
<evidence type="ECO:0000256" key="1">
    <source>
        <dbReference type="ARBA" id="ARBA00010579"/>
    </source>
</evidence>
<dbReference type="InterPro" id="IPR005556">
    <property type="entry name" value="SUN"/>
</dbReference>
<dbReference type="HOGENOM" id="CLU_026108_1_1_1"/>
<protein>
    <submittedName>
        <fullName evidence="4">Beta-glucosidase, SUN family protein</fullName>
    </submittedName>
</protein>
<dbReference type="AlphaFoldDB" id="C5PAA1"/>
<comment type="similarity">
    <text evidence="1">Belongs to the SUN family.</text>
</comment>
<feature type="chain" id="PRO_5002956496" evidence="3">
    <location>
        <begin position="24"/>
        <end position="505"/>
    </location>
</feature>
<feature type="region of interest" description="Disordered" evidence="2">
    <location>
        <begin position="345"/>
        <end position="426"/>
    </location>
</feature>
<reference evidence="4 5" key="1">
    <citation type="journal article" date="2009" name="Genome Res.">
        <title>Comparative genomic analyses of the human fungal pathogens Coccidioides and their relatives.</title>
        <authorList>
            <person name="Sharpton T.J."/>
            <person name="Stajich J.E."/>
            <person name="Rounsley S.D."/>
            <person name="Gardner M.J."/>
            <person name="Wortman J.R."/>
            <person name="Jordar V.S."/>
            <person name="Maiti R."/>
            <person name="Kodira C.D."/>
            <person name="Neafsey D.E."/>
            <person name="Zeng Q."/>
            <person name="Hung C.-Y."/>
            <person name="McMahan C."/>
            <person name="Muszewska A."/>
            <person name="Grynberg M."/>
            <person name="Mandel M.A."/>
            <person name="Kellner E.M."/>
            <person name="Barker B.M."/>
            <person name="Galgiani J.N."/>
            <person name="Orbach M.J."/>
            <person name="Kirkland T.N."/>
            <person name="Cole G.T."/>
            <person name="Henn M.R."/>
            <person name="Birren B.W."/>
            <person name="Taylor J.W."/>
        </authorList>
    </citation>
    <scope>NUCLEOTIDE SEQUENCE [LARGE SCALE GENOMIC DNA]</scope>
    <source>
        <strain evidence="5">C735</strain>
    </source>
</reference>
<gene>
    <name evidence="4" type="ORF">CPC735_008360</name>
</gene>
<evidence type="ECO:0000313" key="5">
    <source>
        <dbReference type="Proteomes" id="UP000009084"/>
    </source>
</evidence>
<sequence>MKSHSVLSRAWTLVLLFASVSQAGHRHGHGHGHSHIHGGVVNAPKDGFGLKHHHFHHRAATSPVQKPHDVARSKPLKKRGGQCEFPSDAGLVAVTPNEENAGWAMSPDQPCEPGNYCPYACPPGMVMAQWDPKATSYTYPQSMNGGLYCDEDGKISKPFPNKPYCVEASGPVVAKNDAGGVVSFCQTVLPGNEAMLIPTSVDGSAKLAVPDPDYWCSTAAHYYINPPGKDTETACVWGTKDHPWGNWAPYVAGANMDSKGQTFLKIGWNPIYLEPETPFRDESPSFGVKIECDGDGCNGLPCQIDPAKNSINEVTGSTEEGAGGASFCVVTVPKGGKANVVVFEAGKGSNGGSEDDDDDDDEGEDGDKYDGDDDDDEVPETTTSAPEPTPTTDEATSSTPAQTTTSIVSSTSSSEETTSTIASTTSAKSSIVTTHDYKAVTVSPHVFVENPSSTFFRASNSTTAISSATLPPTASSPPVGGASATSLSILSLTASFILVSLFLGF</sequence>
<feature type="region of interest" description="Disordered" evidence="2">
    <location>
        <begin position="54"/>
        <end position="89"/>
    </location>
</feature>
<evidence type="ECO:0000256" key="3">
    <source>
        <dbReference type="SAM" id="SignalP"/>
    </source>
</evidence>